<name>A0AA45ZHW5_ANAPH</name>
<organism evidence="1 2">
    <name type="scientific">Anaplasma phagocytophilum</name>
    <name type="common">Ehrlichia phagocytophila</name>
    <dbReference type="NCBI Taxonomy" id="948"/>
    <lineage>
        <taxon>Bacteria</taxon>
        <taxon>Pseudomonadati</taxon>
        <taxon>Pseudomonadota</taxon>
        <taxon>Alphaproteobacteria</taxon>
        <taxon>Rickettsiales</taxon>
        <taxon>Anaplasmataceae</taxon>
        <taxon>Anaplasma</taxon>
        <taxon>phagocytophilum group</taxon>
    </lineage>
</organism>
<dbReference type="Gene3D" id="3.40.50.300">
    <property type="entry name" value="P-loop containing nucleotide triphosphate hydrolases"/>
    <property type="match status" value="1"/>
</dbReference>
<dbReference type="AlphaFoldDB" id="A0AA45ZHW5"/>
<evidence type="ECO:0000313" key="1">
    <source>
        <dbReference type="EMBL" id="SBO14669.1"/>
    </source>
</evidence>
<dbReference type="Proteomes" id="UP000078419">
    <property type="component" value="Unassembled WGS sequence"/>
</dbReference>
<dbReference type="EMBL" id="FLLR01000052">
    <property type="protein sequence ID" value="SBO14669.1"/>
    <property type="molecule type" value="Genomic_DNA"/>
</dbReference>
<comment type="caution">
    <text evidence="1">The sequence shown here is derived from an EMBL/GenBank/DDBJ whole genome shotgun (WGS) entry which is preliminary data.</text>
</comment>
<gene>
    <name evidence="1" type="ORF">ANAPC1_01031</name>
</gene>
<reference evidence="2" key="1">
    <citation type="submission" date="2016-03" db="EMBL/GenBank/DDBJ databases">
        <authorList>
            <person name="Loux Valentin"/>
        </authorList>
    </citation>
    <scope>NUCLEOTIDE SEQUENCE [LARGE SCALE GENOMIC DNA]</scope>
    <source>
        <strain evidence="2">C1</strain>
    </source>
</reference>
<accession>A0AA45ZHW5</accession>
<protein>
    <submittedName>
        <fullName evidence="1">Uncharacterized protein</fullName>
    </submittedName>
</protein>
<sequence>MYLLSILSSCFHIGKCALWCSEHLNTETKMLYPLRYVCYEPYGCGAGEGFGEQVSLGHIREVDTIMHVLRCFEGVFIYSALDTANALNVIIG</sequence>
<dbReference type="InterPro" id="IPR027417">
    <property type="entry name" value="P-loop_NTPase"/>
</dbReference>
<evidence type="ECO:0000313" key="2">
    <source>
        <dbReference type="Proteomes" id="UP000078419"/>
    </source>
</evidence>
<proteinExistence type="predicted"/>